<name>A0A7Y3TWT4_9GAMM</name>
<sequence>MDQNIQDELVKQLTNQVRKLNNQQERNIKSQVDQIYTQLESFFWLQRSLKLQGSLPPLRGWPVSPDFLLRLHRWIIEHKPKVIVETGSGASTLVIADALRQNNQGKLYS</sequence>
<dbReference type="Proteomes" id="UP000588806">
    <property type="component" value="Unassembled WGS sequence"/>
</dbReference>
<protein>
    <submittedName>
        <fullName evidence="2">Uncharacterized protein</fullName>
    </submittedName>
</protein>
<organism evidence="2 3">
    <name type="scientific">Vreelandella azerica</name>
    <dbReference type="NCBI Taxonomy" id="2732867"/>
    <lineage>
        <taxon>Bacteria</taxon>
        <taxon>Pseudomonadati</taxon>
        <taxon>Pseudomonadota</taxon>
        <taxon>Gammaproteobacteria</taxon>
        <taxon>Oceanospirillales</taxon>
        <taxon>Halomonadaceae</taxon>
        <taxon>Vreelandella</taxon>
    </lineage>
</organism>
<dbReference type="RefSeq" id="WP_171702063.1">
    <property type="nucleotide sequence ID" value="NZ_JABFHI010000002.1"/>
</dbReference>
<dbReference type="InterPro" id="IPR029063">
    <property type="entry name" value="SAM-dependent_MTases_sf"/>
</dbReference>
<keyword evidence="1" id="KW-0175">Coiled coil</keyword>
<comment type="caution">
    <text evidence="2">The sequence shown here is derived from an EMBL/GenBank/DDBJ whole genome shotgun (WGS) entry which is preliminary data.</text>
</comment>
<dbReference type="EMBL" id="JABFHI010000002">
    <property type="protein sequence ID" value="NOG31628.1"/>
    <property type="molecule type" value="Genomic_DNA"/>
</dbReference>
<evidence type="ECO:0000313" key="3">
    <source>
        <dbReference type="Proteomes" id="UP000588806"/>
    </source>
</evidence>
<dbReference type="Gene3D" id="3.40.50.150">
    <property type="entry name" value="Vaccinia Virus protein VP39"/>
    <property type="match status" value="1"/>
</dbReference>
<reference evidence="2 3" key="1">
    <citation type="submission" date="2020-05" db="EMBL/GenBank/DDBJ databases">
        <authorList>
            <person name="Ruan W."/>
            <person name="Jeon C.O."/>
            <person name="Chun B.H."/>
        </authorList>
    </citation>
    <scope>NUCLEOTIDE SEQUENCE [LARGE SCALE GENOMIC DNA]</scope>
    <source>
        <strain evidence="2 3">TBZ9</strain>
    </source>
</reference>
<dbReference type="AlphaFoldDB" id="A0A7Y3TWT4"/>
<proteinExistence type="predicted"/>
<evidence type="ECO:0000256" key="1">
    <source>
        <dbReference type="SAM" id="Coils"/>
    </source>
</evidence>
<reference evidence="2 3" key="2">
    <citation type="submission" date="2020-06" db="EMBL/GenBank/DDBJ databases">
        <title>Halomonas songnenensis sp. nov., a moderately halophilic bacterium isolated from saline and alkaline soils.</title>
        <authorList>
            <person name="Jiang J."/>
            <person name="Pan Y."/>
        </authorList>
    </citation>
    <scope>NUCLEOTIDE SEQUENCE [LARGE SCALE GENOMIC DNA]</scope>
    <source>
        <strain evidence="2 3">TBZ9</strain>
    </source>
</reference>
<gene>
    <name evidence="2" type="ORF">HLB35_07330</name>
</gene>
<feature type="coiled-coil region" evidence="1">
    <location>
        <begin position="3"/>
        <end position="30"/>
    </location>
</feature>
<evidence type="ECO:0000313" key="2">
    <source>
        <dbReference type="EMBL" id="NOG31628.1"/>
    </source>
</evidence>
<accession>A0A7Y3TWT4</accession>
<keyword evidence="3" id="KW-1185">Reference proteome</keyword>